<protein>
    <submittedName>
        <fullName evidence="1">Uncharacterized protein</fullName>
    </submittedName>
</protein>
<dbReference type="OMA" id="CITNQVN"/>
<evidence type="ECO:0000313" key="1">
    <source>
        <dbReference type="EMBL" id="CAD8109951.1"/>
    </source>
</evidence>
<evidence type="ECO:0000313" key="2">
    <source>
        <dbReference type="Proteomes" id="UP000688137"/>
    </source>
</evidence>
<organism evidence="1 2">
    <name type="scientific">Paramecium primaurelia</name>
    <dbReference type="NCBI Taxonomy" id="5886"/>
    <lineage>
        <taxon>Eukaryota</taxon>
        <taxon>Sar</taxon>
        <taxon>Alveolata</taxon>
        <taxon>Ciliophora</taxon>
        <taxon>Intramacronucleata</taxon>
        <taxon>Oligohymenophorea</taxon>
        <taxon>Peniculida</taxon>
        <taxon>Parameciidae</taxon>
        <taxon>Paramecium</taxon>
    </lineage>
</organism>
<dbReference type="Proteomes" id="UP000688137">
    <property type="component" value="Unassembled WGS sequence"/>
</dbReference>
<proteinExistence type="predicted"/>
<dbReference type="AlphaFoldDB" id="A0A8S1Q588"/>
<comment type="caution">
    <text evidence="1">The sequence shown here is derived from an EMBL/GenBank/DDBJ whole genome shotgun (WGS) entry which is preliminary data.</text>
</comment>
<accession>A0A8S1Q588</accession>
<name>A0A8S1Q588_PARPR</name>
<sequence length="388" mass="45405">MGQNNCTPNIPGLENCYARYEQTDENKYPYLVANKHRLAESQNSQIFELYQKQQDQLRCYLQNSRQLSQSTRRNYEFEGRFLKLPSHLICHIMYFVIDDYINLLLVNTLWYTRLNEAFSKTVSIVDEKFQQSHSFFKLKQSKNAFQTFQFGRQQGFRLDRCLIAEITPGVENSIVKISYTYICKGQEKAVCYKFGILRKNTIRTIWIGVDQSTNIYDKQTVPVIQPVLPFCVGDYIKIPFTLLNLQGQVNLQSIKWNKPQIEKLDVGIFGNPKHITMQPPLRFEPKDADWTLFQYFDHPMKKCFDNFKQIKLRECRCCGNGLVINRMNYTCISEGLLMIPQLNMKIIVKQGCITNQVNRATVSYELDNTLELRIGDLLTLYYLRGGDS</sequence>
<dbReference type="EMBL" id="CAJJDM010000146">
    <property type="protein sequence ID" value="CAD8109951.1"/>
    <property type="molecule type" value="Genomic_DNA"/>
</dbReference>
<reference evidence="1" key="1">
    <citation type="submission" date="2021-01" db="EMBL/GenBank/DDBJ databases">
        <authorList>
            <consortium name="Genoscope - CEA"/>
            <person name="William W."/>
        </authorList>
    </citation>
    <scope>NUCLEOTIDE SEQUENCE</scope>
</reference>
<gene>
    <name evidence="1" type="ORF">PPRIM_AZ9-3.1.T1420070</name>
</gene>
<keyword evidence="2" id="KW-1185">Reference proteome</keyword>